<organism evidence="2 3">
    <name type="scientific">Mycolicibacter terrae</name>
    <dbReference type="NCBI Taxonomy" id="1788"/>
    <lineage>
        <taxon>Bacteria</taxon>
        <taxon>Bacillati</taxon>
        <taxon>Actinomycetota</taxon>
        <taxon>Actinomycetes</taxon>
        <taxon>Mycobacteriales</taxon>
        <taxon>Mycobacteriaceae</taxon>
        <taxon>Mycolicibacter</taxon>
    </lineage>
</organism>
<dbReference type="Gene3D" id="3.40.50.300">
    <property type="entry name" value="P-loop containing nucleotide triphosphate hydrolases"/>
    <property type="match status" value="1"/>
</dbReference>
<evidence type="ECO:0000313" key="3">
    <source>
        <dbReference type="Proteomes" id="UP000467636"/>
    </source>
</evidence>
<feature type="compositionally biased region" description="Basic and acidic residues" evidence="1">
    <location>
        <begin position="363"/>
        <end position="374"/>
    </location>
</feature>
<keyword evidence="3" id="KW-1185">Reference proteome</keyword>
<dbReference type="AlphaFoldDB" id="A0AAD1HZ41"/>
<feature type="compositionally biased region" description="Low complexity" evidence="1">
    <location>
        <begin position="15"/>
        <end position="26"/>
    </location>
</feature>
<dbReference type="Proteomes" id="UP000467636">
    <property type="component" value="Chromosome"/>
</dbReference>
<evidence type="ECO:0000256" key="1">
    <source>
        <dbReference type="SAM" id="MobiDB-lite"/>
    </source>
</evidence>
<proteinExistence type="predicted"/>
<dbReference type="EMBL" id="AP022564">
    <property type="protein sequence ID" value="BBX23045.1"/>
    <property type="molecule type" value="Genomic_DNA"/>
</dbReference>
<feature type="region of interest" description="Disordered" evidence="1">
    <location>
        <begin position="361"/>
        <end position="381"/>
    </location>
</feature>
<dbReference type="SUPFAM" id="SSF52540">
    <property type="entry name" value="P-loop containing nucleoside triphosphate hydrolases"/>
    <property type="match status" value="1"/>
</dbReference>
<gene>
    <name evidence="2" type="ORF">MTER_24560</name>
</gene>
<protein>
    <submittedName>
        <fullName evidence="2">Uncharacterized protein</fullName>
    </submittedName>
</protein>
<name>A0AAD1HZ41_9MYCO</name>
<feature type="region of interest" description="Disordered" evidence="1">
    <location>
        <begin position="333"/>
        <end position="352"/>
    </location>
</feature>
<sequence>MTNENPRSAGASEVGTSKQSSGSTTTPASVDLARVLGYLPAERVSLNWQTRPRGRFTSRIVDAAELPAAVGQVPQPSCVWFGVNPTSAQHGRGTAADVTRLAALYCELDDDDTSPAQMAAILADIIRVLGEPAAVVASGHGRHVYWPVTGGTITDEFTRDDAAALLARLYRIVCAVAAQHGAGTPDNVCELARVLRVPGTVNHKRDPVPVTLTVNAHADALTVADARQRLDAAEQQYPAPPAPPPPPVAPGDSSADRRYALATLDSHAGQLAGMAPETGRNNALNAAALRCYRLADGAGMDRAIVTATLTDAAQRAGTEGIAGTLASAARKADQEGAAYRPNNSTGPDLGDTTVTAAELGAEDQPHDGEPRPGTDKAAGWQPMDLGPYLRGEIRRPTPELGPPRSDGLRFLYPGKEHAIIGETESGKTWFALGAAAVEMKAGRDVVYIHYEEADPGSTIERLRRLGLPDATIAARLRFVAPINPVQSDWLAALLDPAPRLVIHDGVNEAMALHSAGIKDVEGAAEFRRRLILPCLRAGAATLACDHLPMIRDAGRRDAIGSVHKGNALDGARILLENVEPFGRGLRGASRVYITKDRPGYLRAQGEPSRAVPGKTYMGTLVVDDTDSAGPDFMTIWAPKADSDGTNLNVGPDASPVADAVVAVIAAQDGQRVESWRQLCAHLRAGGHKLGDAAIRDAVDDLVVAQRITAASGPRGATAYQLTPATAAGASNE</sequence>
<dbReference type="InterPro" id="IPR027417">
    <property type="entry name" value="P-loop_NTPase"/>
</dbReference>
<accession>A0AAD1HZ41</accession>
<feature type="region of interest" description="Disordered" evidence="1">
    <location>
        <begin position="1"/>
        <end position="27"/>
    </location>
</feature>
<reference evidence="2 3" key="1">
    <citation type="journal article" date="2019" name="Emerg. Microbes Infect.">
        <title>Comprehensive subspecies identification of 175 nontuberculous mycobacteria species based on 7547 genomic profiles.</title>
        <authorList>
            <person name="Matsumoto Y."/>
            <person name="Kinjo T."/>
            <person name="Motooka D."/>
            <person name="Nabeya D."/>
            <person name="Jung N."/>
            <person name="Uechi K."/>
            <person name="Horii T."/>
            <person name="Iida T."/>
            <person name="Fujita J."/>
            <person name="Nakamura S."/>
        </authorList>
    </citation>
    <scope>NUCLEOTIDE SEQUENCE [LARGE SCALE GENOMIC DNA]</scope>
    <source>
        <strain evidence="2 3">JCM 12143</strain>
    </source>
</reference>
<evidence type="ECO:0000313" key="2">
    <source>
        <dbReference type="EMBL" id="BBX23045.1"/>
    </source>
</evidence>